<dbReference type="GO" id="GO:0016791">
    <property type="term" value="F:phosphatase activity"/>
    <property type="evidence" value="ECO:0007669"/>
    <property type="project" value="TreeGrafter"/>
</dbReference>
<sequence>MMWTMSLDGAVTFIDPEVQALRGFSSAQAVGQTIEEMWTPSSADLVRAYLAELRVDAAAGDRQHEGLTADLEVRRADGVAVRCSVELAPFHDRDGSLVGVVGIAHDADGRRRSEELLERARRDVAQANRNLTRLLRARSAELSAARTELKQLREALIPSDVPQLDGLDVAIEYRPAEHAVAGDFYLVAGSAERSVIVLGDMQGHGIAAARDATFARAVISSVLANASGPGAILELANRLLCEAWAEDDRFLSAACLVHDPQARTITWALAGHPSPIALAEPRSLDGDHRGLPLGVLADATFATQVTSLAVGDGLLLYTDGVTEARSGETQFGEERLLDAVRAHRGAPGAAVVRAVADALDAFTGGELSDDVCLMALRPRA</sequence>
<reference evidence="5" key="1">
    <citation type="submission" date="2020-05" db="EMBL/GenBank/DDBJ databases">
        <authorList>
            <person name="Chiriac C."/>
            <person name="Salcher M."/>
            <person name="Ghai R."/>
            <person name="Kavagutti S V."/>
        </authorList>
    </citation>
    <scope>NUCLEOTIDE SEQUENCE</scope>
</reference>
<feature type="domain" description="PAC" evidence="4">
    <location>
        <begin position="67"/>
        <end position="119"/>
    </location>
</feature>
<dbReference type="Gene3D" id="3.60.40.10">
    <property type="entry name" value="PPM-type phosphatase domain"/>
    <property type="match status" value="1"/>
</dbReference>
<keyword evidence="1" id="KW-0378">Hydrolase</keyword>
<proteinExistence type="predicted"/>
<dbReference type="Gene3D" id="3.30.450.20">
    <property type="entry name" value="PAS domain"/>
    <property type="match status" value="1"/>
</dbReference>
<feature type="domain" description="PAS" evidence="3">
    <location>
        <begin position="1"/>
        <end position="50"/>
    </location>
</feature>
<evidence type="ECO:0000256" key="2">
    <source>
        <dbReference type="SAM" id="Coils"/>
    </source>
</evidence>
<dbReference type="Pfam" id="PF08448">
    <property type="entry name" value="PAS_4"/>
    <property type="match status" value="1"/>
</dbReference>
<dbReference type="SUPFAM" id="SSF55785">
    <property type="entry name" value="PYP-like sensor domain (PAS domain)"/>
    <property type="match status" value="1"/>
</dbReference>
<dbReference type="NCBIfam" id="TIGR00229">
    <property type="entry name" value="sensory_box"/>
    <property type="match status" value="1"/>
</dbReference>
<feature type="coiled-coil region" evidence="2">
    <location>
        <begin position="110"/>
        <end position="155"/>
    </location>
</feature>
<name>A0A6J7HSH0_9ZZZZ</name>
<evidence type="ECO:0000256" key="1">
    <source>
        <dbReference type="ARBA" id="ARBA00022801"/>
    </source>
</evidence>
<gene>
    <name evidence="5" type="ORF">UFOPK3674_00674</name>
</gene>
<dbReference type="InterPro" id="IPR052016">
    <property type="entry name" value="Bact_Sigma-Reg"/>
</dbReference>
<evidence type="ECO:0000259" key="4">
    <source>
        <dbReference type="PROSITE" id="PS50113"/>
    </source>
</evidence>
<dbReference type="EMBL" id="CAFBMX010000003">
    <property type="protein sequence ID" value="CAB4923194.1"/>
    <property type="molecule type" value="Genomic_DNA"/>
</dbReference>
<dbReference type="AlphaFoldDB" id="A0A6J7HSH0"/>
<evidence type="ECO:0000259" key="3">
    <source>
        <dbReference type="PROSITE" id="PS50112"/>
    </source>
</evidence>
<dbReference type="InterPro" id="IPR000014">
    <property type="entry name" value="PAS"/>
</dbReference>
<accession>A0A6J7HSH0</accession>
<dbReference type="PROSITE" id="PS50112">
    <property type="entry name" value="PAS"/>
    <property type="match status" value="1"/>
</dbReference>
<dbReference type="InterPro" id="IPR000700">
    <property type="entry name" value="PAS-assoc_C"/>
</dbReference>
<dbReference type="PANTHER" id="PTHR43156:SF2">
    <property type="entry name" value="STAGE II SPORULATION PROTEIN E"/>
    <property type="match status" value="1"/>
</dbReference>
<evidence type="ECO:0000313" key="5">
    <source>
        <dbReference type="EMBL" id="CAB4923194.1"/>
    </source>
</evidence>
<dbReference type="SMART" id="SM00331">
    <property type="entry name" value="PP2C_SIG"/>
    <property type="match status" value="1"/>
</dbReference>
<dbReference type="PROSITE" id="PS50113">
    <property type="entry name" value="PAC"/>
    <property type="match status" value="1"/>
</dbReference>
<dbReference type="InterPro" id="IPR013656">
    <property type="entry name" value="PAS_4"/>
</dbReference>
<dbReference type="InterPro" id="IPR001932">
    <property type="entry name" value="PPM-type_phosphatase-like_dom"/>
</dbReference>
<dbReference type="InterPro" id="IPR035965">
    <property type="entry name" value="PAS-like_dom_sf"/>
</dbReference>
<dbReference type="PANTHER" id="PTHR43156">
    <property type="entry name" value="STAGE II SPORULATION PROTEIN E-RELATED"/>
    <property type="match status" value="1"/>
</dbReference>
<protein>
    <submittedName>
        <fullName evidence="5">Unannotated protein</fullName>
    </submittedName>
</protein>
<dbReference type="Pfam" id="PF07228">
    <property type="entry name" value="SpoIIE"/>
    <property type="match status" value="1"/>
</dbReference>
<dbReference type="CDD" id="cd00130">
    <property type="entry name" value="PAS"/>
    <property type="match status" value="1"/>
</dbReference>
<keyword evidence="2" id="KW-0175">Coiled coil</keyword>
<organism evidence="5">
    <name type="scientific">freshwater metagenome</name>
    <dbReference type="NCBI Taxonomy" id="449393"/>
    <lineage>
        <taxon>unclassified sequences</taxon>
        <taxon>metagenomes</taxon>
        <taxon>ecological metagenomes</taxon>
    </lineage>
</organism>
<dbReference type="InterPro" id="IPR036457">
    <property type="entry name" value="PPM-type-like_dom_sf"/>
</dbReference>